<keyword evidence="13" id="KW-1185">Reference proteome</keyword>
<evidence type="ECO:0000256" key="9">
    <source>
        <dbReference type="RuleBase" id="RU367105"/>
    </source>
</evidence>
<dbReference type="InterPro" id="IPR001841">
    <property type="entry name" value="Znf_RING"/>
</dbReference>
<reference evidence="12 13" key="1">
    <citation type="journal article" date="2021" name="G3 (Bethesda)">
        <title>Improved contiguity of the threespine stickleback genome using long-read sequencing.</title>
        <authorList>
            <person name="Nath S."/>
            <person name="Shaw D.E."/>
            <person name="White M.A."/>
        </authorList>
    </citation>
    <scope>NUCLEOTIDE SEQUENCE [LARGE SCALE GENOMIC DNA]</scope>
    <source>
        <strain evidence="12 13">Lake Benthic</strain>
    </source>
</reference>
<dbReference type="GO" id="GO:0016567">
    <property type="term" value="P:protein ubiquitination"/>
    <property type="evidence" value="ECO:0007669"/>
    <property type="project" value="UniProtKB-UniRule"/>
</dbReference>
<evidence type="ECO:0000313" key="13">
    <source>
        <dbReference type="Proteomes" id="UP000007635"/>
    </source>
</evidence>
<keyword evidence="9" id="KW-0963">Cytoplasm</keyword>
<evidence type="ECO:0000259" key="11">
    <source>
        <dbReference type="PROSITE" id="PS50089"/>
    </source>
</evidence>
<feature type="region of interest" description="Disordered" evidence="10">
    <location>
        <begin position="122"/>
        <end position="159"/>
    </location>
</feature>
<sequence>MACSNQDEPMEVTDACQQPHDKLAENKEEGQVFLSVKWSEGFPRQKYKVELEKMLQSWANNHNNKYSGDCNVLNILEDRIAVISLQPAPALSELQKLSGQQLVAKDGKMVTISAISLTPFEKQAPEEASGKVPPSSVSEHHDEEQPSVQHRADPTEGEECTCPVPVNDFCYVTHIHKKEMERIAKENGVTITAEVLVTFKEGSMNGGPQKALSEFTTLVQSCESNGSIIPLKEVNSDWKDTIKIQRMENKLLLTVSPEEMTIFGPSQSQEAFRKSLTPNTNTRPWLGESPVLSQDTSLNNGMSTPDPLVIDGLTMEESYWKLITISFSNKLADIKTKFGVDFKESFTQPGKVKVKTCYYKKSGGNMSMESHAVRALLHLYQKTATSPMNYARQPGAIGRTDSESDEASGGRGFNGQSGYNTEAPAEGGATAGNSAEDKECPICKDTFNNKKQLRCKHEFCKECLDRSTMSMGPICPVCKDVFGLMEGMQPPGNMTWTSCPDNVPGFKNCGSIIIHYNIFGGVQTKKHSNPGKRFEGIQRTAYLPNNQEGKEVLHLLKKAFDQKLIFTIGTSVTTGMDNQVTWNDIHHKTSITGGPERFGYPDPGYLSRVKEELKAKGIK</sequence>
<evidence type="ECO:0000256" key="5">
    <source>
        <dbReference type="ARBA" id="ARBA00022723"/>
    </source>
</evidence>
<dbReference type="Gene3D" id="3.30.390.130">
    <property type="match status" value="1"/>
</dbReference>
<evidence type="ECO:0000256" key="4">
    <source>
        <dbReference type="ARBA" id="ARBA00022679"/>
    </source>
</evidence>
<organism evidence="12 13">
    <name type="scientific">Gasterosteus aculeatus aculeatus</name>
    <name type="common">three-spined stickleback</name>
    <dbReference type="NCBI Taxonomy" id="481459"/>
    <lineage>
        <taxon>Eukaryota</taxon>
        <taxon>Metazoa</taxon>
        <taxon>Chordata</taxon>
        <taxon>Craniata</taxon>
        <taxon>Vertebrata</taxon>
        <taxon>Euteleostomi</taxon>
        <taxon>Actinopterygii</taxon>
        <taxon>Neopterygii</taxon>
        <taxon>Teleostei</taxon>
        <taxon>Neoteleostei</taxon>
        <taxon>Acanthomorphata</taxon>
        <taxon>Eupercaria</taxon>
        <taxon>Perciformes</taxon>
        <taxon>Cottioidei</taxon>
        <taxon>Gasterosteales</taxon>
        <taxon>Gasterosteidae</taxon>
        <taxon>Gasterosteus</taxon>
    </lineage>
</organism>
<evidence type="ECO:0000256" key="10">
    <source>
        <dbReference type="SAM" id="MobiDB-lite"/>
    </source>
</evidence>
<reference evidence="12" key="2">
    <citation type="submission" date="2025-08" db="UniProtKB">
        <authorList>
            <consortium name="Ensembl"/>
        </authorList>
    </citation>
    <scope>IDENTIFICATION</scope>
</reference>
<dbReference type="InterPro" id="IPR013083">
    <property type="entry name" value="Znf_RING/FYVE/PHD"/>
</dbReference>
<keyword evidence="7 9" id="KW-0862">Zinc</keyword>
<dbReference type="CDD" id="cd09633">
    <property type="entry name" value="Deltex_C"/>
    <property type="match status" value="1"/>
</dbReference>
<comment type="catalytic activity">
    <reaction evidence="1 9">
        <text>S-ubiquitinyl-[E2 ubiquitin-conjugating enzyme]-L-cysteine + [acceptor protein]-L-lysine = [E2 ubiquitin-conjugating enzyme]-L-cysteine + N(6)-ubiquitinyl-[acceptor protein]-L-lysine.</text>
        <dbReference type="EC" id="2.3.2.27"/>
    </reaction>
</comment>
<dbReference type="GO" id="GO:0061630">
    <property type="term" value="F:ubiquitin protein ligase activity"/>
    <property type="evidence" value="ECO:0007669"/>
    <property type="project" value="UniProtKB-UniRule"/>
</dbReference>
<dbReference type="SUPFAM" id="SSF57850">
    <property type="entry name" value="RING/U-box"/>
    <property type="match status" value="1"/>
</dbReference>
<dbReference type="InterPro" id="IPR039396">
    <property type="entry name" value="Deltex_C"/>
</dbReference>
<evidence type="ECO:0000256" key="1">
    <source>
        <dbReference type="ARBA" id="ARBA00000900"/>
    </source>
</evidence>
<dbReference type="InterPro" id="IPR017907">
    <property type="entry name" value="Znf_RING_CS"/>
</dbReference>
<dbReference type="GO" id="GO:0008270">
    <property type="term" value="F:zinc ion binding"/>
    <property type="evidence" value="ECO:0007669"/>
    <property type="project" value="UniProtKB-KW"/>
</dbReference>
<keyword evidence="4 9" id="KW-0808">Transferase</keyword>
<evidence type="ECO:0000256" key="3">
    <source>
        <dbReference type="ARBA" id="ARBA00009413"/>
    </source>
</evidence>
<evidence type="ECO:0000256" key="7">
    <source>
        <dbReference type="ARBA" id="ARBA00022833"/>
    </source>
</evidence>
<dbReference type="GO" id="GO:0005737">
    <property type="term" value="C:cytoplasm"/>
    <property type="evidence" value="ECO:0007669"/>
    <property type="project" value="UniProtKB-SubCell"/>
</dbReference>
<feature type="compositionally biased region" description="Basic and acidic residues" evidence="10">
    <location>
        <begin position="138"/>
        <end position="154"/>
    </location>
</feature>
<comment type="pathway">
    <text evidence="2 9">Protein modification; protein ubiquitination.</text>
</comment>
<evidence type="ECO:0000256" key="6">
    <source>
        <dbReference type="ARBA" id="ARBA00022771"/>
    </source>
</evidence>
<dbReference type="Ensembl" id="ENSGACT00000052738.1">
    <property type="protein sequence ID" value="ENSGACP00000061584.1"/>
    <property type="gene ID" value="ENSGACG00000025076.1"/>
</dbReference>
<comment type="subcellular location">
    <subcellularLocation>
        <location evidence="9">Cytoplasm</location>
    </subcellularLocation>
</comment>
<dbReference type="GO" id="GO:0007219">
    <property type="term" value="P:Notch signaling pathway"/>
    <property type="evidence" value="ECO:0007669"/>
    <property type="project" value="InterPro"/>
</dbReference>
<dbReference type="PANTHER" id="PTHR12622">
    <property type="entry name" value="DELTEX-RELATED"/>
    <property type="match status" value="1"/>
</dbReference>
<evidence type="ECO:0000313" key="12">
    <source>
        <dbReference type="Ensembl" id="ENSGACP00000061584.1"/>
    </source>
</evidence>
<dbReference type="Gene3D" id="3.30.40.10">
    <property type="entry name" value="Zinc/RING finger domain, C3HC4 (zinc finger)"/>
    <property type="match status" value="1"/>
</dbReference>
<dbReference type="InterPro" id="IPR039398">
    <property type="entry name" value="Deltex_fam"/>
</dbReference>
<evidence type="ECO:0000256" key="2">
    <source>
        <dbReference type="ARBA" id="ARBA00004906"/>
    </source>
</evidence>
<evidence type="ECO:0000256" key="8">
    <source>
        <dbReference type="PROSITE-ProRule" id="PRU00175"/>
    </source>
</evidence>
<dbReference type="InterPro" id="IPR039399">
    <property type="entry name" value="Deltex_C_sf"/>
</dbReference>
<feature type="domain" description="RING-type" evidence="11">
    <location>
        <begin position="440"/>
        <end position="479"/>
    </location>
</feature>
<keyword evidence="5 9" id="KW-0479">Metal-binding</keyword>
<dbReference type="InterPro" id="IPR018957">
    <property type="entry name" value="Znf_C3HC4_RING-type"/>
</dbReference>
<feature type="region of interest" description="Disordered" evidence="10">
    <location>
        <begin position="395"/>
        <end position="432"/>
    </location>
</feature>
<dbReference type="PROSITE" id="PS00518">
    <property type="entry name" value="ZF_RING_1"/>
    <property type="match status" value="1"/>
</dbReference>
<proteinExistence type="inferred from homology"/>
<feature type="compositionally biased region" description="Low complexity" evidence="10">
    <location>
        <begin position="421"/>
        <end position="432"/>
    </location>
</feature>
<dbReference type="Pfam" id="PF18102">
    <property type="entry name" value="DTC"/>
    <property type="match status" value="1"/>
</dbReference>
<comment type="similarity">
    <text evidence="3 9">Belongs to the Deltex family.</text>
</comment>
<dbReference type="EC" id="2.3.2.27" evidence="9"/>
<reference evidence="12" key="3">
    <citation type="submission" date="2025-09" db="UniProtKB">
        <authorList>
            <consortium name="Ensembl"/>
        </authorList>
    </citation>
    <scope>IDENTIFICATION</scope>
</reference>
<dbReference type="Pfam" id="PF00097">
    <property type="entry name" value="zf-C3HC4"/>
    <property type="match status" value="1"/>
</dbReference>
<keyword evidence="6 8" id="KW-0863">Zinc-finger</keyword>
<accession>A0AAQ4RD19</accession>
<dbReference type="GeneTree" id="ENSGT00940000154578"/>
<protein>
    <recommendedName>
        <fullName evidence="9">E3 ubiquitin-protein ligase</fullName>
        <ecNumber evidence="9">2.3.2.27</ecNumber>
    </recommendedName>
</protein>
<dbReference type="PROSITE" id="PS50089">
    <property type="entry name" value="ZF_RING_2"/>
    <property type="match status" value="1"/>
</dbReference>
<dbReference type="SMART" id="SM00184">
    <property type="entry name" value="RING"/>
    <property type="match status" value="1"/>
</dbReference>
<dbReference type="AlphaFoldDB" id="A0AAQ4RD19"/>
<name>A0AAQ4RD19_GASAC</name>
<dbReference type="Proteomes" id="UP000007635">
    <property type="component" value="Chromosome XVII"/>
</dbReference>